<dbReference type="FunFam" id="3.40.50.1820:FF:000021">
    <property type="entry name" value="Lipase"/>
    <property type="match status" value="1"/>
</dbReference>
<dbReference type="OrthoDB" id="9974421at2759"/>
<evidence type="ECO:0000256" key="7">
    <source>
        <dbReference type="PIRSR" id="PIRSR000862-1"/>
    </source>
</evidence>
<evidence type="ECO:0000256" key="4">
    <source>
        <dbReference type="ARBA" id="ARBA00022963"/>
    </source>
</evidence>
<dbReference type="PANTHER" id="PTHR11005">
    <property type="entry name" value="LYSOSOMAL ACID LIPASE-RELATED"/>
    <property type="match status" value="1"/>
</dbReference>
<dbReference type="STRING" id="178035.A0A154PPL4"/>
<protein>
    <submittedName>
        <fullName evidence="9">Lipase 3</fullName>
    </submittedName>
</protein>
<comment type="similarity">
    <text evidence="1">Belongs to the AB hydrolase superfamily. Lipase family.</text>
</comment>
<feature type="active site" description="Nucleophile" evidence="7">
    <location>
        <position position="130"/>
    </location>
</feature>
<keyword evidence="10" id="KW-1185">Reference proteome</keyword>
<dbReference type="InterPro" id="IPR006693">
    <property type="entry name" value="AB_hydrolase_lipase"/>
</dbReference>
<organism evidence="9 10">
    <name type="scientific">Dufourea novaeangliae</name>
    <name type="common">Sweat bee</name>
    <dbReference type="NCBI Taxonomy" id="178035"/>
    <lineage>
        <taxon>Eukaryota</taxon>
        <taxon>Metazoa</taxon>
        <taxon>Ecdysozoa</taxon>
        <taxon>Arthropoda</taxon>
        <taxon>Hexapoda</taxon>
        <taxon>Insecta</taxon>
        <taxon>Pterygota</taxon>
        <taxon>Neoptera</taxon>
        <taxon>Endopterygota</taxon>
        <taxon>Hymenoptera</taxon>
        <taxon>Apocrita</taxon>
        <taxon>Aculeata</taxon>
        <taxon>Apoidea</taxon>
        <taxon>Anthophila</taxon>
        <taxon>Halictidae</taxon>
        <taxon>Rophitinae</taxon>
        <taxon>Dufourea</taxon>
    </lineage>
</organism>
<dbReference type="InterPro" id="IPR025483">
    <property type="entry name" value="Lipase_euk"/>
</dbReference>
<keyword evidence="5" id="KW-0443">Lipid metabolism</keyword>
<keyword evidence="3" id="KW-0378">Hydrolase</keyword>
<evidence type="ECO:0000256" key="2">
    <source>
        <dbReference type="ARBA" id="ARBA00022729"/>
    </source>
</evidence>
<feature type="domain" description="Partial AB-hydrolase lipase" evidence="8">
    <location>
        <begin position="2"/>
        <end position="53"/>
    </location>
</feature>
<sequence length="360" mass="40992">LQMIRKEGYEAEAHVVETEDGYLLTVHRIPGASGSPAVYLQHGVLGSSADWVILGKGKALAYLLADQGYDVWLGNFRGNTYSRAHIILTPSESKFWDFSWHESGIYDLPAMITYIVDLKKSPVNAYIGFSMGTTCFYVMASERPEETKLLQSVYNFAPVVYMKHVESPLRYFAPVATDYKKIFTLFGEGEFLPQNFVIKFLAKSLCNIFSWQGKICANAMFVFTGFDAAQFNYTLLPTILNHTPAGTSAKTMVHYAQEIRSGYFRQYDYGKIGNLFYYNSFFPPAYNLSRINIPIVMFSGENDWLSNSADVNHLKMELPYKPVIYKVPFEQFNHVDFLWAVDAPKLVYTPLLAMMKSDLF</sequence>
<dbReference type="SUPFAM" id="SSF53474">
    <property type="entry name" value="alpha/beta-Hydrolases"/>
    <property type="match status" value="1"/>
</dbReference>
<dbReference type="GO" id="GO:0016042">
    <property type="term" value="P:lipid catabolic process"/>
    <property type="evidence" value="ECO:0007669"/>
    <property type="project" value="UniProtKB-KW"/>
</dbReference>
<feature type="active site" description="Charge relay system" evidence="7">
    <location>
        <position position="334"/>
    </location>
</feature>
<evidence type="ECO:0000256" key="6">
    <source>
        <dbReference type="ARBA" id="ARBA00023180"/>
    </source>
</evidence>
<gene>
    <name evidence="9" type="ORF">WN55_05712</name>
</gene>
<evidence type="ECO:0000256" key="5">
    <source>
        <dbReference type="ARBA" id="ARBA00023098"/>
    </source>
</evidence>
<dbReference type="PIRSF" id="PIRSF000862">
    <property type="entry name" value="Steryl_ester_lip"/>
    <property type="match status" value="1"/>
</dbReference>
<evidence type="ECO:0000259" key="8">
    <source>
        <dbReference type="Pfam" id="PF04083"/>
    </source>
</evidence>
<dbReference type="Gene3D" id="3.40.50.1820">
    <property type="entry name" value="alpha/beta hydrolase"/>
    <property type="match status" value="1"/>
</dbReference>
<dbReference type="GO" id="GO:0016788">
    <property type="term" value="F:hydrolase activity, acting on ester bonds"/>
    <property type="evidence" value="ECO:0007669"/>
    <property type="project" value="InterPro"/>
</dbReference>
<keyword evidence="2" id="KW-0732">Signal</keyword>
<proteinExistence type="inferred from homology"/>
<dbReference type="AlphaFoldDB" id="A0A154PPL4"/>
<accession>A0A154PPL4</accession>
<dbReference type="Pfam" id="PF04083">
    <property type="entry name" value="Abhydro_lipase"/>
    <property type="match status" value="1"/>
</dbReference>
<name>A0A154PPL4_DUFNO</name>
<dbReference type="InterPro" id="IPR029058">
    <property type="entry name" value="AB_hydrolase_fold"/>
</dbReference>
<dbReference type="EMBL" id="KQ435012">
    <property type="protein sequence ID" value="KZC13809.1"/>
    <property type="molecule type" value="Genomic_DNA"/>
</dbReference>
<feature type="active site" description="Charge relay system" evidence="7">
    <location>
        <position position="303"/>
    </location>
</feature>
<evidence type="ECO:0000313" key="10">
    <source>
        <dbReference type="Proteomes" id="UP000076502"/>
    </source>
</evidence>
<keyword evidence="4" id="KW-0442">Lipid degradation</keyword>
<keyword evidence="6" id="KW-0325">Glycoprotein</keyword>
<evidence type="ECO:0000313" key="9">
    <source>
        <dbReference type="EMBL" id="KZC13809.1"/>
    </source>
</evidence>
<dbReference type="Proteomes" id="UP000076502">
    <property type="component" value="Unassembled WGS sequence"/>
</dbReference>
<evidence type="ECO:0000256" key="3">
    <source>
        <dbReference type="ARBA" id="ARBA00022801"/>
    </source>
</evidence>
<feature type="non-terminal residue" evidence="9">
    <location>
        <position position="1"/>
    </location>
</feature>
<evidence type="ECO:0000256" key="1">
    <source>
        <dbReference type="ARBA" id="ARBA00010701"/>
    </source>
</evidence>
<reference evidence="9 10" key="1">
    <citation type="submission" date="2015-07" db="EMBL/GenBank/DDBJ databases">
        <title>The genome of Dufourea novaeangliae.</title>
        <authorList>
            <person name="Pan H."/>
            <person name="Kapheim K."/>
        </authorList>
    </citation>
    <scope>NUCLEOTIDE SEQUENCE [LARGE SCALE GENOMIC DNA]</scope>
    <source>
        <strain evidence="9">0120121106</strain>
        <tissue evidence="9">Whole body</tissue>
    </source>
</reference>